<keyword evidence="3" id="KW-0479">Metal-binding</keyword>
<protein>
    <recommendedName>
        <fullName evidence="2">RING-type E3 ubiquitin transferase</fullName>
        <ecNumber evidence="2">2.3.2.27</ecNumber>
    </recommendedName>
</protein>
<organism evidence="8 9">
    <name type="scientific">Ficus carica</name>
    <name type="common">Common fig</name>
    <dbReference type="NCBI Taxonomy" id="3494"/>
    <lineage>
        <taxon>Eukaryota</taxon>
        <taxon>Viridiplantae</taxon>
        <taxon>Streptophyta</taxon>
        <taxon>Embryophyta</taxon>
        <taxon>Tracheophyta</taxon>
        <taxon>Spermatophyta</taxon>
        <taxon>Magnoliopsida</taxon>
        <taxon>eudicotyledons</taxon>
        <taxon>Gunneridae</taxon>
        <taxon>Pentapetalae</taxon>
        <taxon>rosids</taxon>
        <taxon>fabids</taxon>
        <taxon>Rosales</taxon>
        <taxon>Moraceae</taxon>
        <taxon>Ficeae</taxon>
        <taxon>Ficus</taxon>
    </lineage>
</organism>
<evidence type="ECO:0000256" key="1">
    <source>
        <dbReference type="ARBA" id="ARBA00000900"/>
    </source>
</evidence>
<dbReference type="Gene3D" id="3.30.40.10">
    <property type="entry name" value="Zinc/RING finger domain, C3HC4 (zinc finger)"/>
    <property type="match status" value="1"/>
</dbReference>
<evidence type="ECO:0000259" key="7">
    <source>
        <dbReference type="PROSITE" id="PS50089"/>
    </source>
</evidence>
<dbReference type="InterPro" id="IPR001841">
    <property type="entry name" value="Znf_RING"/>
</dbReference>
<dbReference type="Gramene" id="FCD_00037449-RA">
    <property type="protein sequence ID" value="FCD_00037449-RA:cds"/>
    <property type="gene ID" value="FCD_00037449"/>
</dbReference>
<evidence type="ECO:0000256" key="3">
    <source>
        <dbReference type="ARBA" id="ARBA00022723"/>
    </source>
</evidence>
<dbReference type="PANTHER" id="PTHR15710">
    <property type="entry name" value="E3 UBIQUITIN-PROTEIN LIGASE PRAJA"/>
    <property type="match status" value="1"/>
</dbReference>
<dbReference type="GO" id="GO:0008270">
    <property type="term" value="F:zinc ion binding"/>
    <property type="evidence" value="ECO:0007669"/>
    <property type="project" value="UniProtKB-KW"/>
</dbReference>
<accession>A0AA87ZG38</accession>
<evidence type="ECO:0000313" key="9">
    <source>
        <dbReference type="Proteomes" id="UP001187192"/>
    </source>
</evidence>
<keyword evidence="4 6" id="KW-0863">Zinc-finger</keyword>
<dbReference type="GO" id="GO:0016567">
    <property type="term" value="P:protein ubiquitination"/>
    <property type="evidence" value="ECO:0007669"/>
    <property type="project" value="TreeGrafter"/>
</dbReference>
<evidence type="ECO:0000256" key="4">
    <source>
        <dbReference type="ARBA" id="ARBA00022771"/>
    </source>
</evidence>
<feature type="domain" description="RING-type" evidence="7">
    <location>
        <begin position="93"/>
        <end position="133"/>
    </location>
</feature>
<dbReference type="Gramene" id="FCD_00006767-RA">
    <property type="protein sequence ID" value="FCD_00006767-RA:cds"/>
    <property type="gene ID" value="FCD_00006767"/>
</dbReference>
<dbReference type="GO" id="GO:0005737">
    <property type="term" value="C:cytoplasm"/>
    <property type="evidence" value="ECO:0007669"/>
    <property type="project" value="TreeGrafter"/>
</dbReference>
<dbReference type="EC" id="2.3.2.27" evidence="2"/>
<name>A0AA87ZG38_FICCA</name>
<dbReference type="EMBL" id="BTGU01000003">
    <property type="protein sequence ID" value="GMN32494.1"/>
    <property type="molecule type" value="Genomic_DNA"/>
</dbReference>
<dbReference type="PROSITE" id="PS50089">
    <property type="entry name" value="ZF_RING_2"/>
    <property type="match status" value="1"/>
</dbReference>
<dbReference type="InterPro" id="IPR013083">
    <property type="entry name" value="Znf_RING/FYVE/PHD"/>
</dbReference>
<keyword evidence="9" id="KW-1185">Reference proteome</keyword>
<dbReference type="SMART" id="SM00184">
    <property type="entry name" value="RING"/>
    <property type="match status" value="1"/>
</dbReference>
<proteinExistence type="predicted"/>
<dbReference type="AlphaFoldDB" id="A0AA87ZG38"/>
<dbReference type="GO" id="GO:0061630">
    <property type="term" value="F:ubiquitin protein ligase activity"/>
    <property type="evidence" value="ECO:0007669"/>
    <property type="project" value="UniProtKB-EC"/>
</dbReference>
<dbReference type="Pfam" id="PF13639">
    <property type="entry name" value="zf-RING_2"/>
    <property type="match status" value="1"/>
</dbReference>
<gene>
    <name evidence="8" type="ORF">TIFTF001_003708</name>
</gene>
<keyword evidence="5" id="KW-0862">Zinc</keyword>
<evidence type="ECO:0000256" key="2">
    <source>
        <dbReference type="ARBA" id="ARBA00012483"/>
    </source>
</evidence>
<evidence type="ECO:0000256" key="5">
    <source>
        <dbReference type="ARBA" id="ARBA00022833"/>
    </source>
</evidence>
<dbReference type="Proteomes" id="UP001187192">
    <property type="component" value="Unassembled WGS sequence"/>
</dbReference>
<comment type="catalytic activity">
    <reaction evidence="1">
        <text>S-ubiquitinyl-[E2 ubiquitin-conjugating enzyme]-L-cysteine + [acceptor protein]-L-lysine = [E2 ubiquitin-conjugating enzyme]-L-cysteine + N(6)-ubiquitinyl-[acceptor protein]-L-lysine.</text>
        <dbReference type="EC" id="2.3.2.27"/>
    </reaction>
</comment>
<comment type="caution">
    <text evidence="8">The sequence shown here is derived from an EMBL/GenBank/DDBJ whole genome shotgun (WGS) entry which is preliminary data.</text>
</comment>
<reference evidence="8" key="1">
    <citation type="submission" date="2023-07" db="EMBL/GenBank/DDBJ databases">
        <title>draft genome sequence of fig (Ficus carica).</title>
        <authorList>
            <person name="Takahashi T."/>
            <person name="Nishimura K."/>
        </authorList>
    </citation>
    <scope>NUCLEOTIDE SEQUENCE</scope>
</reference>
<dbReference type="SUPFAM" id="SSF57850">
    <property type="entry name" value="RING/U-box"/>
    <property type="match status" value="1"/>
</dbReference>
<sequence length="141" mass="15970">MEAAFTPTEEVVLDNGDRDYMNDLWNMLNGTGSNLGSIPHEDRSTPYDNFFKTVINSIMREVNTGDDMSEEEEEEEELNRAIALGEEPKLIMCVICMEEVTIGSQLTTRLPCSHLFHGDCLSQWLLRNQSCPLSCHKLPSQ</sequence>
<dbReference type="PANTHER" id="PTHR15710:SF243">
    <property type="entry name" value="E3 UBIQUITIN-PROTEIN LIGASE PRAJA-2 ISOFORM X1"/>
    <property type="match status" value="1"/>
</dbReference>
<evidence type="ECO:0000313" key="8">
    <source>
        <dbReference type="EMBL" id="GMN32494.1"/>
    </source>
</evidence>
<evidence type="ECO:0000256" key="6">
    <source>
        <dbReference type="PROSITE-ProRule" id="PRU00175"/>
    </source>
</evidence>